<sequence length="54" mass="5968">MTQANLRLKQRDLMAVSYPKSKQFAPTTRAAGGQSKADPHFPAGGKNFWVLHVL</sequence>
<accession>A0AAV5MFN1</accession>
<protein>
    <submittedName>
        <fullName evidence="1">Uncharacterized protein</fullName>
    </submittedName>
</protein>
<keyword evidence="2" id="KW-1185">Reference proteome</keyword>
<evidence type="ECO:0000313" key="1">
    <source>
        <dbReference type="EMBL" id="GKV48605.1"/>
    </source>
</evidence>
<proteinExistence type="predicted"/>
<dbReference type="AlphaFoldDB" id="A0AAV5MFN1"/>
<name>A0AAV5MFN1_9ROSI</name>
<evidence type="ECO:0000313" key="2">
    <source>
        <dbReference type="Proteomes" id="UP001054252"/>
    </source>
</evidence>
<reference evidence="1 2" key="1">
    <citation type="journal article" date="2021" name="Commun. Biol.">
        <title>The genome of Shorea leprosula (Dipterocarpaceae) highlights the ecological relevance of drought in aseasonal tropical rainforests.</title>
        <authorList>
            <person name="Ng K.K.S."/>
            <person name="Kobayashi M.J."/>
            <person name="Fawcett J.A."/>
            <person name="Hatakeyama M."/>
            <person name="Paape T."/>
            <person name="Ng C.H."/>
            <person name="Ang C.C."/>
            <person name="Tnah L.H."/>
            <person name="Lee C.T."/>
            <person name="Nishiyama T."/>
            <person name="Sese J."/>
            <person name="O'Brien M.J."/>
            <person name="Copetti D."/>
            <person name="Mohd Noor M.I."/>
            <person name="Ong R.C."/>
            <person name="Putra M."/>
            <person name="Sireger I.Z."/>
            <person name="Indrioko S."/>
            <person name="Kosugi Y."/>
            <person name="Izuno A."/>
            <person name="Isagi Y."/>
            <person name="Lee S.L."/>
            <person name="Shimizu K.K."/>
        </authorList>
    </citation>
    <scope>NUCLEOTIDE SEQUENCE [LARGE SCALE GENOMIC DNA]</scope>
    <source>
        <strain evidence="1">214</strain>
    </source>
</reference>
<gene>
    <name evidence="1" type="ORF">SLEP1_g55402</name>
</gene>
<dbReference type="EMBL" id="BPVZ01000262">
    <property type="protein sequence ID" value="GKV48605.1"/>
    <property type="molecule type" value="Genomic_DNA"/>
</dbReference>
<comment type="caution">
    <text evidence="1">The sequence shown here is derived from an EMBL/GenBank/DDBJ whole genome shotgun (WGS) entry which is preliminary data.</text>
</comment>
<organism evidence="1 2">
    <name type="scientific">Rubroshorea leprosula</name>
    <dbReference type="NCBI Taxonomy" id="152421"/>
    <lineage>
        <taxon>Eukaryota</taxon>
        <taxon>Viridiplantae</taxon>
        <taxon>Streptophyta</taxon>
        <taxon>Embryophyta</taxon>
        <taxon>Tracheophyta</taxon>
        <taxon>Spermatophyta</taxon>
        <taxon>Magnoliopsida</taxon>
        <taxon>eudicotyledons</taxon>
        <taxon>Gunneridae</taxon>
        <taxon>Pentapetalae</taxon>
        <taxon>rosids</taxon>
        <taxon>malvids</taxon>
        <taxon>Malvales</taxon>
        <taxon>Dipterocarpaceae</taxon>
        <taxon>Rubroshorea</taxon>
    </lineage>
</organism>
<dbReference type="Proteomes" id="UP001054252">
    <property type="component" value="Unassembled WGS sequence"/>
</dbReference>